<feature type="compositionally biased region" description="Basic and acidic residues" evidence="1">
    <location>
        <begin position="1"/>
        <end position="14"/>
    </location>
</feature>
<dbReference type="AlphaFoldDB" id="A0A834K7Q8"/>
<proteinExistence type="predicted"/>
<dbReference type="EMBL" id="JACSDZ010000006">
    <property type="protein sequence ID" value="KAF7401662.1"/>
    <property type="molecule type" value="Genomic_DNA"/>
</dbReference>
<organism evidence="2 3">
    <name type="scientific">Vespula germanica</name>
    <name type="common">German yellow jacket</name>
    <name type="synonym">Paravespula germanica</name>
    <dbReference type="NCBI Taxonomy" id="30212"/>
    <lineage>
        <taxon>Eukaryota</taxon>
        <taxon>Metazoa</taxon>
        <taxon>Ecdysozoa</taxon>
        <taxon>Arthropoda</taxon>
        <taxon>Hexapoda</taxon>
        <taxon>Insecta</taxon>
        <taxon>Pterygota</taxon>
        <taxon>Neoptera</taxon>
        <taxon>Endopterygota</taxon>
        <taxon>Hymenoptera</taxon>
        <taxon>Apocrita</taxon>
        <taxon>Aculeata</taxon>
        <taxon>Vespoidea</taxon>
        <taxon>Vespidae</taxon>
        <taxon>Vespinae</taxon>
        <taxon>Vespula</taxon>
    </lineage>
</organism>
<protein>
    <submittedName>
        <fullName evidence="2">Uncharacterized protein</fullName>
    </submittedName>
</protein>
<evidence type="ECO:0000256" key="1">
    <source>
        <dbReference type="SAM" id="MobiDB-lite"/>
    </source>
</evidence>
<comment type="caution">
    <text evidence="2">The sequence shown here is derived from an EMBL/GenBank/DDBJ whole genome shotgun (WGS) entry which is preliminary data.</text>
</comment>
<gene>
    <name evidence="2" type="ORF">HZH68_007482</name>
</gene>
<evidence type="ECO:0000313" key="2">
    <source>
        <dbReference type="EMBL" id="KAF7401662.1"/>
    </source>
</evidence>
<sequence length="73" mass="8165">MFFGGKGEREEGRFQKKNRDHTGYVSEASYVSHVRCGPSVPLRGRCSRIVHVTGIGASREQPRANTALEFLDK</sequence>
<keyword evidence="3" id="KW-1185">Reference proteome</keyword>
<name>A0A834K7Q8_VESGE</name>
<dbReference type="Proteomes" id="UP000617340">
    <property type="component" value="Unassembled WGS sequence"/>
</dbReference>
<evidence type="ECO:0000313" key="3">
    <source>
        <dbReference type="Proteomes" id="UP000617340"/>
    </source>
</evidence>
<accession>A0A834K7Q8</accession>
<reference evidence="2" key="1">
    <citation type="journal article" date="2020" name="G3 (Bethesda)">
        <title>High-Quality Assemblies for Three Invasive Social Wasps from the &lt;i&gt;Vespula&lt;/i&gt; Genus.</title>
        <authorList>
            <person name="Harrop T.W.R."/>
            <person name="Guhlin J."/>
            <person name="McLaughlin G.M."/>
            <person name="Permina E."/>
            <person name="Stockwell P."/>
            <person name="Gilligan J."/>
            <person name="Le Lec M.F."/>
            <person name="Gruber M.A.M."/>
            <person name="Quinn O."/>
            <person name="Lovegrove M."/>
            <person name="Duncan E.J."/>
            <person name="Remnant E.J."/>
            <person name="Van Eeckhoven J."/>
            <person name="Graham B."/>
            <person name="Knapp R.A."/>
            <person name="Langford K.W."/>
            <person name="Kronenberg Z."/>
            <person name="Press M.O."/>
            <person name="Eacker S.M."/>
            <person name="Wilson-Rankin E.E."/>
            <person name="Purcell J."/>
            <person name="Lester P.J."/>
            <person name="Dearden P.K."/>
        </authorList>
    </citation>
    <scope>NUCLEOTIDE SEQUENCE</scope>
    <source>
        <strain evidence="2">Linc-1</strain>
    </source>
</reference>
<feature type="region of interest" description="Disordered" evidence="1">
    <location>
        <begin position="1"/>
        <end position="20"/>
    </location>
</feature>